<keyword evidence="2" id="KW-1185">Reference proteome</keyword>
<dbReference type="AlphaFoldDB" id="A0A2U9CUN4"/>
<reference evidence="1 2" key="1">
    <citation type="submission" date="2017-12" db="EMBL/GenBank/DDBJ databases">
        <title>Integrating genomic resources of turbot (Scophthalmus maximus) in depth evaluation of genetic and physical mapping variation across individuals.</title>
        <authorList>
            <person name="Martinez P."/>
        </authorList>
    </citation>
    <scope>NUCLEOTIDE SEQUENCE [LARGE SCALE GENOMIC DNA]</scope>
</reference>
<gene>
    <name evidence="1" type="ORF">SMAX5B_000045</name>
</gene>
<evidence type="ECO:0000313" key="1">
    <source>
        <dbReference type="EMBL" id="AWP20308.1"/>
    </source>
</evidence>
<organism evidence="1 2">
    <name type="scientific">Scophthalmus maximus</name>
    <name type="common">Turbot</name>
    <name type="synonym">Psetta maxima</name>
    <dbReference type="NCBI Taxonomy" id="52904"/>
    <lineage>
        <taxon>Eukaryota</taxon>
        <taxon>Metazoa</taxon>
        <taxon>Chordata</taxon>
        <taxon>Craniata</taxon>
        <taxon>Vertebrata</taxon>
        <taxon>Euteleostomi</taxon>
        <taxon>Actinopterygii</taxon>
        <taxon>Neopterygii</taxon>
        <taxon>Teleostei</taxon>
        <taxon>Neoteleostei</taxon>
        <taxon>Acanthomorphata</taxon>
        <taxon>Carangaria</taxon>
        <taxon>Pleuronectiformes</taxon>
        <taxon>Pleuronectoidei</taxon>
        <taxon>Scophthalmidae</taxon>
        <taxon>Scophthalmus</taxon>
    </lineage>
</organism>
<protein>
    <submittedName>
        <fullName evidence="1">Uncharacterized protein</fullName>
    </submittedName>
</protein>
<sequence>MERDSLESARKALRAEALAHSARGAGEGADLGEELLRISNSPIKQASPVAQLSG</sequence>
<accession>A0A2U9CUN4</accession>
<proteinExistence type="predicted"/>
<evidence type="ECO:0000313" key="2">
    <source>
        <dbReference type="Proteomes" id="UP000246464"/>
    </source>
</evidence>
<dbReference type="EMBL" id="CP026262">
    <property type="protein sequence ID" value="AWP20308.1"/>
    <property type="molecule type" value="Genomic_DNA"/>
</dbReference>
<name>A0A2U9CUN4_SCOMX</name>
<dbReference type="Proteomes" id="UP000246464">
    <property type="component" value="Chromosome 20"/>
</dbReference>